<dbReference type="OrthoDB" id="4685598at2759"/>
<sequence length="376" mass="42014">MSSRQETRSRRRAAKACSYCRKRKRKCDGRTPVCSLCEEYNDSQCVYEPTQLRRSAATRAENRDEAASGPQTTDATRDSTLLRASFGDADAATPELSRLDREQNRIEESRRHATCPVLGSPASQDRGFEGSFPTSSPCSAETVSTAGTVDSHTDAAMAIPLAHQTTTGDLLHSEAGRQLLGEYPADLFLRIEARRFTPIDISLDLDRDAKDPENPLSECDDVYIKHLLDVFFDQAHPQIPIFSRDQVMRMLPEAVASPAMSLESALISLLASIASTLLEEPDTTSGEWTPGHRFFKPALRSIVAKWHTDFSGDLILAQSLFMAAVYYSHLARPLQAWRMVHLASTCVQHHTVSSRQLVKLEQMILRLCWAIFNLEW</sequence>
<dbReference type="Pfam" id="PF00172">
    <property type="entry name" value="Zn_clus"/>
    <property type="match status" value="1"/>
</dbReference>
<dbReference type="InterPro" id="IPR053181">
    <property type="entry name" value="EcdB-like_regulator"/>
</dbReference>
<dbReference type="GO" id="GO:0003677">
    <property type="term" value="F:DNA binding"/>
    <property type="evidence" value="ECO:0007669"/>
    <property type="project" value="InterPro"/>
</dbReference>
<dbReference type="PROSITE" id="PS50048">
    <property type="entry name" value="ZN2_CY6_FUNGAL_2"/>
    <property type="match status" value="1"/>
</dbReference>
<evidence type="ECO:0000313" key="6">
    <source>
        <dbReference type="Proteomes" id="UP000813385"/>
    </source>
</evidence>
<feature type="region of interest" description="Disordered" evidence="3">
    <location>
        <begin position="56"/>
        <end position="140"/>
    </location>
</feature>
<feature type="domain" description="Zn(2)-C6 fungal-type" evidence="4">
    <location>
        <begin position="16"/>
        <end position="47"/>
    </location>
</feature>
<evidence type="ECO:0000259" key="4">
    <source>
        <dbReference type="PROSITE" id="PS50048"/>
    </source>
</evidence>
<dbReference type="EMBL" id="JAGPXD010000001">
    <property type="protein sequence ID" value="KAH7376891.1"/>
    <property type="molecule type" value="Genomic_DNA"/>
</dbReference>
<dbReference type="SMART" id="SM00066">
    <property type="entry name" value="GAL4"/>
    <property type="match status" value="1"/>
</dbReference>
<dbReference type="InterPro" id="IPR001138">
    <property type="entry name" value="Zn2Cys6_DnaBD"/>
</dbReference>
<comment type="caution">
    <text evidence="5">The sequence shown here is derived from an EMBL/GenBank/DDBJ whole genome shotgun (WGS) entry which is preliminary data.</text>
</comment>
<dbReference type="AlphaFoldDB" id="A0A8K0X9D5"/>
<name>A0A8K0X9D5_9PEZI</name>
<dbReference type="Gene3D" id="4.10.240.10">
    <property type="entry name" value="Zn(2)-C6 fungal-type DNA-binding domain"/>
    <property type="match status" value="1"/>
</dbReference>
<keyword evidence="6" id="KW-1185">Reference proteome</keyword>
<organism evidence="5 6">
    <name type="scientific">Plectosphaerella cucumerina</name>
    <dbReference type="NCBI Taxonomy" id="40658"/>
    <lineage>
        <taxon>Eukaryota</taxon>
        <taxon>Fungi</taxon>
        <taxon>Dikarya</taxon>
        <taxon>Ascomycota</taxon>
        <taxon>Pezizomycotina</taxon>
        <taxon>Sordariomycetes</taxon>
        <taxon>Hypocreomycetidae</taxon>
        <taxon>Glomerellales</taxon>
        <taxon>Plectosphaerellaceae</taxon>
        <taxon>Plectosphaerella</taxon>
    </lineage>
</organism>
<keyword evidence="2" id="KW-0539">Nucleus</keyword>
<evidence type="ECO:0000256" key="1">
    <source>
        <dbReference type="ARBA" id="ARBA00022723"/>
    </source>
</evidence>
<dbReference type="GO" id="GO:0006351">
    <property type="term" value="P:DNA-templated transcription"/>
    <property type="evidence" value="ECO:0007669"/>
    <property type="project" value="InterPro"/>
</dbReference>
<proteinExistence type="predicted"/>
<reference evidence="5" key="1">
    <citation type="journal article" date="2021" name="Nat. Commun.">
        <title>Genetic determinants of endophytism in the Arabidopsis root mycobiome.</title>
        <authorList>
            <person name="Mesny F."/>
            <person name="Miyauchi S."/>
            <person name="Thiergart T."/>
            <person name="Pickel B."/>
            <person name="Atanasova L."/>
            <person name="Karlsson M."/>
            <person name="Huettel B."/>
            <person name="Barry K.W."/>
            <person name="Haridas S."/>
            <person name="Chen C."/>
            <person name="Bauer D."/>
            <person name="Andreopoulos W."/>
            <person name="Pangilinan J."/>
            <person name="LaButti K."/>
            <person name="Riley R."/>
            <person name="Lipzen A."/>
            <person name="Clum A."/>
            <person name="Drula E."/>
            <person name="Henrissat B."/>
            <person name="Kohler A."/>
            <person name="Grigoriev I.V."/>
            <person name="Martin F.M."/>
            <person name="Hacquard S."/>
        </authorList>
    </citation>
    <scope>NUCLEOTIDE SEQUENCE</scope>
    <source>
        <strain evidence="5">MPI-CAGE-AT-0016</strain>
    </source>
</reference>
<accession>A0A8K0X9D5</accession>
<evidence type="ECO:0000256" key="2">
    <source>
        <dbReference type="ARBA" id="ARBA00023242"/>
    </source>
</evidence>
<dbReference type="InterPro" id="IPR007219">
    <property type="entry name" value="XnlR_reg_dom"/>
</dbReference>
<evidence type="ECO:0000313" key="5">
    <source>
        <dbReference type="EMBL" id="KAH7376891.1"/>
    </source>
</evidence>
<dbReference type="Proteomes" id="UP000813385">
    <property type="component" value="Unassembled WGS sequence"/>
</dbReference>
<dbReference type="CDD" id="cd12148">
    <property type="entry name" value="fungal_TF_MHR"/>
    <property type="match status" value="1"/>
</dbReference>
<dbReference type="GO" id="GO:0000981">
    <property type="term" value="F:DNA-binding transcription factor activity, RNA polymerase II-specific"/>
    <property type="evidence" value="ECO:0007669"/>
    <property type="project" value="InterPro"/>
</dbReference>
<dbReference type="PANTHER" id="PTHR47785">
    <property type="entry name" value="ZN(II)2CYS6 TRANSCRIPTION FACTOR (EUROFUNG)-RELATED-RELATED"/>
    <property type="match status" value="1"/>
</dbReference>
<dbReference type="InterPro" id="IPR036864">
    <property type="entry name" value="Zn2-C6_fun-type_DNA-bd_sf"/>
</dbReference>
<gene>
    <name evidence="5" type="ORF">B0T11DRAFT_24810</name>
</gene>
<protein>
    <recommendedName>
        <fullName evidence="4">Zn(2)-C6 fungal-type domain-containing protein</fullName>
    </recommendedName>
</protein>
<dbReference type="PROSITE" id="PS00463">
    <property type="entry name" value="ZN2_CY6_FUNGAL_1"/>
    <property type="match status" value="1"/>
</dbReference>
<dbReference type="Pfam" id="PF04082">
    <property type="entry name" value="Fungal_trans"/>
    <property type="match status" value="1"/>
</dbReference>
<dbReference type="SUPFAM" id="SSF57701">
    <property type="entry name" value="Zn2/Cys6 DNA-binding domain"/>
    <property type="match status" value="1"/>
</dbReference>
<dbReference type="GO" id="GO:0008270">
    <property type="term" value="F:zinc ion binding"/>
    <property type="evidence" value="ECO:0007669"/>
    <property type="project" value="InterPro"/>
</dbReference>
<evidence type="ECO:0000256" key="3">
    <source>
        <dbReference type="SAM" id="MobiDB-lite"/>
    </source>
</evidence>
<keyword evidence="1" id="KW-0479">Metal-binding</keyword>
<dbReference type="CDD" id="cd00067">
    <property type="entry name" value="GAL4"/>
    <property type="match status" value="1"/>
</dbReference>
<feature type="compositionally biased region" description="Basic and acidic residues" evidence="3">
    <location>
        <begin position="97"/>
        <end position="111"/>
    </location>
</feature>